<gene>
    <name evidence="1" type="ORF">FHW12_002990</name>
</gene>
<dbReference type="EMBL" id="JACGXL010000005">
    <property type="protein sequence ID" value="MBA8888754.1"/>
    <property type="molecule type" value="Genomic_DNA"/>
</dbReference>
<dbReference type="Gene3D" id="3.90.320.10">
    <property type="match status" value="1"/>
</dbReference>
<keyword evidence="2" id="KW-1185">Reference proteome</keyword>
<sequence length="128" mass="14538">MRRISSEFDALSHKVIGCAIEIHRQLGPGLLESVYRTCLAYELQAAGCEHELEKPVPVRYKGAELDCGFRMDVLVERQLVVELKSVESLMPVHSAQLLTYLRLSGLHKGLLINFNEKVLRHGIRRMIV</sequence>
<accession>A0A839F9C9</accession>
<comment type="caution">
    <text evidence="1">The sequence shown here is derived from an EMBL/GenBank/DDBJ whole genome shotgun (WGS) entry which is preliminary data.</text>
</comment>
<dbReference type="Pfam" id="PF13366">
    <property type="entry name" value="PDDEXK_3"/>
    <property type="match status" value="1"/>
</dbReference>
<dbReference type="Proteomes" id="UP000550401">
    <property type="component" value="Unassembled WGS sequence"/>
</dbReference>
<dbReference type="InterPro" id="IPR026350">
    <property type="entry name" value="GxxExxY"/>
</dbReference>
<proteinExistence type="predicted"/>
<organism evidence="1 2">
    <name type="scientific">Dokdonella fugitiva</name>
    <dbReference type="NCBI Taxonomy" id="328517"/>
    <lineage>
        <taxon>Bacteria</taxon>
        <taxon>Pseudomonadati</taxon>
        <taxon>Pseudomonadota</taxon>
        <taxon>Gammaproteobacteria</taxon>
        <taxon>Lysobacterales</taxon>
        <taxon>Rhodanobacteraceae</taxon>
        <taxon>Dokdonella</taxon>
    </lineage>
</organism>
<dbReference type="InterPro" id="IPR011604">
    <property type="entry name" value="PDDEXK-like_dom_sf"/>
</dbReference>
<dbReference type="RefSeq" id="WP_182531809.1">
    <property type="nucleotide sequence ID" value="NZ_JACGXL010000005.1"/>
</dbReference>
<reference evidence="1 2" key="1">
    <citation type="submission" date="2020-07" db="EMBL/GenBank/DDBJ databases">
        <title>Genomic Encyclopedia of Type Strains, Phase IV (KMG-V): Genome sequencing to study the core and pangenomes of soil and plant-associated prokaryotes.</title>
        <authorList>
            <person name="Whitman W."/>
        </authorList>
    </citation>
    <scope>NUCLEOTIDE SEQUENCE [LARGE SCALE GENOMIC DNA]</scope>
    <source>
        <strain evidence="1 2">RH2WT43</strain>
    </source>
</reference>
<evidence type="ECO:0000313" key="2">
    <source>
        <dbReference type="Proteomes" id="UP000550401"/>
    </source>
</evidence>
<evidence type="ECO:0000313" key="1">
    <source>
        <dbReference type="EMBL" id="MBA8888754.1"/>
    </source>
</evidence>
<dbReference type="AlphaFoldDB" id="A0A839F9C9"/>
<protein>
    <submittedName>
        <fullName evidence="1">GxxExxY protein</fullName>
    </submittedName>
</protein>
<name>A0A839F9C9_9GAMM</name>
<dbReference type="NCBIfam" id="TIGR04256">
    <property type="entry name" value="GxxExxY"/>
    <property type="match status" value="1"/>
</dbReference>